<evidence type="ECO:0000256" key="4">
    <source>
        <dbReference type="ARBA" id="ARBA00022452"/>
    </source>
</evidence>
<dbReference type="SUPFAM" id="SSF56935">
    <property type="entry name" value="Porins"/>
    <property type="match status" value="1"/>
</dbReference>
<dbReference type="PANTHER" id="PTHR32552">
    <property type="entry name" value="FERRICHROME IRON RECEPTOR-RELATED"/>
    <property type="match status" value="1"/>
</dbReference>
<dbReference type="GO" id="GO:0015891">
    <property type="term" value="P:siderophore transport"/>
    <property type="evidence" value="ECO:0007669"/>
    <property type="project" value="InterPro"/>
</dbReference>
<dbReference type="InterPro" id="IPR000531">
    <property type="entry name" value="Beta-barrel_TonB"/>
</dbReference>
<evidence type="ECO:0000313" key="20">
    <source>
        <dbReference type="Proteomes" id="UP000620266"/>
    </source>
</evidence>
<dbReference type="InterPro" id="IPR036942">
    <property type="entry name" value="Beta-barrel_TonB_sf"/>
</dbReference>
<dbReference type="Gene3D" id="2.170.130.10">
    <property type="entry name" value="TonB-dependent receptor, plug domain"/>
    <property type="match status" value="1"/>
</dbReference>
<keyword evidence="11 14" id="KW-0472">Membrane</keyword>
<keyword evidence="10 15" id="KW-0798">TonB box</keyword>
<feature type="chain" id="PRO_5035298466" evidence="16">
    <location>
        <begin position="27"/>
        <end position="703"/>
    </location>
</feature>
<dbReference type="InterPro" id="IPR039426">
    <property type="entry name" value="TonB-dep_rcpt-like"/>
</dbReference>
<evidence type="ECO:0000256" key="12">
    <source>
        <dbReference type="ARBA" id="ARBA00023170"/>
    </source>
</evidence>
<evidence type="ECO:0000256" key="10">
    <source>
        <dbReference type="ARBA" id="ARBA00023077"/>
    </source>
</evidence>
<keyword evidence="9" id="KW-0406">Ion transport</keyword>
<proteinExistence type="inferred from homology"/>
<comment type="subcellular location">
    <subcellularLocation>
        <location evidence="1 14">Cell outer membrane</location>
        <topology evidence="1 14">Multi-pass membrane protein</topology>
    </subcellularLocation>
</comment>
<feature type="domain" description="TonB-dependent receptor-like beta-barrel" evidence="17">
    <location>
        <begin position="245"/>
        <end position="672"/>
    </location>
</feature>
<reference evidence="19" key="2">
    <citation type="submission" date="2020-09" db="EMBL/GenBank/DDBJ databases">
        <authorList>
            <person name="Sun Q."/>
            <person name="Sedlacek I."/>
        </authorList>
    </citation>
    <scope>NUCLEOTIDE SEQUENCE</scope>
    <source>
        <strain evidence="19">CCM 7086</strain>
    </source>
</reference>
<dbReference type="NCBIfam" id="TIGR01783">
    <property type="entry name" value="TonB-siderophor"/>
    <property type="match status" value="1"/>
</dbReference>
<evidence type="ECO:0000256" key="9">
    <source>
        <dbReference type="ARBA" id="ARBA00023065"/>
    </source>
</evidence>
<evidence type="ECO:0000256" key="16">
    <source>
        <dbReference type="SAM" id="SignalP"/>
    </source>
</evidence>
<dbReference type="Gene3D" id="2.40.170.20">
    <property type="entry name" value="TonB-dependent receptor, beta-barrel domain"/>
    <property type="match status" value="1"/>
</dbReference>
<dbReference type="FunFam" id="2.170.130.10:FF:000001">
    <property type="entry name" value="Catecholate siderophore TonB-dependent receptor"/>
    <property type="match status" value="1"/>
</dbReference>
<dbReference type="InterPro" id="IPR037066">
    <property type="entry name" value="Plug_dom_sf"/>
</dbReference>
<accession>A0A8J2UK65</accession>
<evidence type="ECO:0000256" key="7">
    <source>
        <dbReference type="ARBA" id="ARBA00022729"/>
    </source>
</evidence>
<evidence type="ECO:0000259" key="17">
    <source>
        <dbReference type="Pfam" id="PF00593"/>
    </source>
</evidence>
<dbReference type="CDD" id="cd01347">
    <property type="entry name" value="ligand_gated_channel"/>
    <property type="match status" value="1"/>
</dbReference>
<keyword evidence="20" id="KW-1185">Reference proteome</keyword>
<feature type="domain" description="TonB-dependent receptor plug" evidence="18">
    <location>
        <begin position="69"/>
        <end position="170"/>
    </location>
</feature>
<evidence type="ECO:0000256" key="14">
    <source>
        <dbReference type="PROSITE-ProRule" id="PRU01360"/>
    </source>
</evidence>
<evidence type="ECO:0000256" key="5">
    <source>
        <dbReference type="ARBA" id="ARBA00022496"/>
    </source>
</evidence>
<dbReference type="GO" id="GO:0038023">
    <property type="term" value="F:signaling receptor activity"/>
    <property type="evidence" value="ECO:0007669"/>
    <property type="project" value="InterPro"/>
</dbReference>
<dbReference type="Proteomes" id="UP000620266">
    <property type="component" value="Unassembled WGS sequence"/>
</dbReference>
<keyword evidence="6 14" id="KW-0812">Transmembrane</keyword>
<evidence type="ECO:0000256" key="8">
    <source>
        <dbReference type="ARBA" id="ARBA00023004"/>
    </source>
</evidence>
<keyword evidence="8" id="KW-0408">Iron</keyword>
<feature type="signal peptide" evidence="16">
    <location>
        <begin position="1"/>
        <end position="26"/>
    </location>
</feature>
<dbReference type="AlphaFoldDB" id="A0A8J2UK65"/>
<keyword evidence="4 14" id="KW-1134">Transmembrane beta strand</keyword>
<evidence type="ECO:0000256" key="15">
    <source>
        <dbReference type="RuleBase" id="RU003357"/>
    </source>
</evidence>
<reference evidence="19" key="1">
    <citation type="journal article" date="2014" name="Int. J. Syst. Evol. Microbiol.">
        <title>Complete genome sequence of Corynebacterium casei LMG S-19264T (=DSM 44701T), isolated from a smear-ripened cheese.</title>
        <authorList>
            <consortium name="US DOE Joint Genome Institute (JGI-PGF)"/>
            <person name="Walter F."/>
            <person name="Albersmeier A."/>
            <person name="Kalinowski J."/>
            <person name="Ruckert C."/>
        </authorList>
    </citation>
    <scope>NUCLEOTIDE SEQUENCE</scope>
    <source>
        <strain evidence="19">CCM 7086</strain>
    </source>
</reference>
<evidence type="ECO:0000256" key="3">
    <source>
        <dbReference type="ARBA" id="ARBA00022448"/>
    </source>
</evidence>
<dbReference type="Pfam" id="PF07715">
    <property type="entry name" value="Plug"/>
    <property type="match status" value="1"/>
</dbReference>
<dbReference type="GO" id="GO:0009279">
    <property type="term" value="C:cell outer membrane"/>
    <property type="evidence" value="ECO:0007669"/>
    <property type="project" value="UniProtKB-SubCell"/>
</dbReference>
<evidence type="ECO:0000259" key="18">
    <source>
        <dbReference type="Pfam" id="PF07715"/>
    </source>
</evidence>
<protein>
    <submittedName>
        <fullName evidence="19">Ferrisiderophore receptor</fullName>
    </submittedName>
</protein>
<evidence type="ECO:0000256" key="11">
    <source>
        <dbReference type="ARBA" id="ARBA00023136"/>
    </source>
</evidence>
<dbReference type="PROSITE" id="PS52016">
    <property type="entry name" value="TONB_DEPENDENT_REC_3"/>
    <property type="match status" value="1"/>
</dbReference>
<name>A0A8J2UK65_9BURK</name>
<sequence>MQLALRQAFFAGAGATLVLLAGQAQAQQSEQDAVLPSVQVVGEQETATGPVAGYRASRSATATKTDTPLAETPQSVTVVTRDQIIDQGATNLQDALNYAAGVRSDAYGLDSRTDSVLVRGSEPSTFIDGLRQTNGYYTSAARPDPYTLERIEVLRGPSAMMYGQGSTAGVLNLVSKRPLDTFQGEVGVQIGNFGRKQLQADVTGPLTEDGQWLYRVVAVARDSDTQVDYVSDDRYLLAPSLTWKPNGTTTLTLQASHQRDRTGSTSQFLPWAGMLTPNVNGQIPASRFIGEPTDRYDTDRTSVGYLLEHRFNDQWTARQNVRYTVNDVDYFSHYANSFSIDPTTGQPGGWTLDPINQRVIGRIAHGSISKTRIATLDQHLQGKLQTGGVKHTLLAGLDYTHYQLDSASGGGGDTIDVFNPVYGNPVPLTLADQPRNKQRQTGVYLQDQMKIGDKWIVVAGLRHDRVTNASAGSDDEKSSATTGRLGLMYLLDNGWSPYVSYSESFTPQAGLDFYGQRYKPVEGEQIEAGVKYMPADGKSQFTAAVWRIKEKNQLTEDPGNPLNQIQAGETENRGVELEWKASLTPSFDALAHYNYIELDDQLSGIPQHQAAVWGKWRFSVGNVEGLSLGAGVRYMSSFRDGTAPRTPSVTLLDMMLAWDNGPWRYALNINNLTDKLYNSTCLSRGDCWYGTRRTAVATATYRF</sequence>
<comment type="caution">
    <text evidence="19">The sequence shown here is derived from an EMBL/GenBank/DDBJ whole genome shotgun (WGS) entry which is preliminary data.</text>
</comment>
<evidence type="ECO:0000256" key="1">
    <source>
        <dbReference type="ARBA" id="ARBA00004571"/>
    </source>
</evidence>
<dbReference type="Pfam" id="PF00593">
    <property type="entry name" value="TonB_dep_Rec_b-barrel"/>
    <property type="match status" value="1"/>
</dbReference>
<keyword evidence="13 14" id="KW-0998">Cell outer membrane</keyword>
<comment type="similarity">
    <text evidence="2 14 15">Belongs to the TonB-dependent receptor family.</text>
</comment>
<dbReference type="PANTHER" id="PTHR32552:SF68">
    <property type="entry name" value="FERRICHROME OUTER MEMBRANE TRANSPORTER_PHAGE RECEPTOR"/>
    <property type="match status" value="1"/>
</dbReference>
<keyword evidence="5" id="KW-0410">Iron transport</keyword>
<evidence type="ECO:0000313" key="19">
    <source>
        <dbReference type="EMBL" id="GGC02463.1"/>
    </source>
</evidence>
<dbReference type="InterPro" id="IPR012910">
    <property type="entry name" value="Plug_dom"/>
</dbReference>
<evidence type="ECO:0000256" key="13">
    <source>
        <dbReference type="ARBA" id="ARBA00023237"/>
    </source>
</evidence>
<evidence type="ECO:0000256" key="2">
    <source>
        <dbReference type="ARBA" id="ARBA00009810"/>
    </source>
</evidence>
<keyword evidence="7 16" id="KW-0732">Signal</keyword>
<dbReference type="FunFam" id="2.40.170.20:FF:000005">
    <property type="entry name" value="TonB-dependent siderophore receptor"/>
    <property type="match status" value="1"/>
</dbReference>
<gene>
    <name evidence="19" type="primary">bfrI</name>
    <name evidence="19" type="ORF">GCM10007205_09680</name>
</gene>
<dbReference type="GO" id="GO:0015344">
    <property type="term" value="F:siderophore uptake transmembrane transporter activity"/>
    <property type="evidence" value="ECO:0007669"/>
    <property type="project" value="TreeGrafter"/>
</dbReference>
<dbReference type="EMBL" id="BMCG01000002">
    <property type="protein sequence ID" value="GGC02463.1"/>
    <property type="molecule type" value="Genomic_DNA"/>
</dbReference>
<keyword evidence="12 19" id="KW-0675">Receptor</keyword>
<evidence type="ECO:0000256" key="6">
    <source>
        <dbReference type="ARBA" id="ARBA00022692"/>
    </source>
</evidence>
<dbReference type="InterPro" id="IPR010105">
    <property type="entry name" value="TonB_sidphr_rcpt"/>
</dbReference>
<organism evidence="19 20">
    <name type="scientific">Oxalicibacterium flavum</name>
    <dbReference type="NCBI Taxonomy" id="179467"/>
    <lineage>
        <taxon>Bacteria</taxon>
        <taxon>Pseudomonadati</taxon>
        <taxon>Pseudomonadota</taxon>
        <taxon>Betaproteobacteria</taxon>
        <taxon>Burkholderiales</taxon>
        <taxon>Oxalobacteraceae</taxon>
        <taxon>Oxalicibacterium</taxon>
    </lineage>
</organism>
<keyword evidence="3 14" id="KW-0813">Transport</keyword>